<dbReference type="Pfam" id="PF02518">
    <property type="entry name" value="HATPase_c"/>
    <property type="match status" value="1"/>
</dbReference>
<dbReference type="SUPFAM" id="SSF55874">
    <property type="entry name" value="ATPase domain of HSP90 chaperone/DNA topoisomerase II/histidine kinase"/>
    <property type="match status" value="1"/>
</dbReference>
<feature type="transmembrane region" description="Helical" evidence="15">
    <location>
        <begin position="66"/>
        <end position="85"/>
    </location>
</feature>
<keyword evidence="8" id="KW-0547">Nucleotide-binding</keyword>
<keyword evidence="10" id="KW-0067">ATP-binding</keyword>
<proteinExistence type="predicted"/>
<evidence type="ECO:0000256" key="12">
    <source>
        <dbReference type="ARBA" id="ARBA00023012"/>
    </source>
</evidence>
<keyword evidence="4" id="KW-1003">Cell membrane</keyword>
<keyword evidence="19" id="KW-1185">Reference proteome</keyword>
<feature type="transmembrane region" description="Helical" evidence="15">
    <location>
        <begin position="12"/>
        <end position="33"/>
    </location>
</feature>
<dbReference type="PANTHER" id="PTHR45528:SF1">
    <property type="entry name" value="SENSOR HISTIDINE KINASE CPXA"/>
    <property type="match status" value="1"/>
</dbReference>
<dbReference type="EC" id="2.7.13.3" evidence="3"/>
<dbReference type="InterPro" id="IPR003661">
    <property type="entry name" value="HisK_dim/P_dom"/>
</dbReference>
<evidence type="ECO:0000313" key="18">
    <source>
        <dbReference type="EMBL" id="GAA6500284.1"/>
    </source>
</evidence>
<gene>
    <name evidence="18" type="ORF">K340107D12_31000</name>
</gene>
<feature type="domain" description="HAMP" evidence="17">
    <location>
        <begin position="87"/>
        <end position="139"/>
    </location>
</feature>
<evidence type="ECO:0000259" key="17">
    <source>
        <dbReference type="PROSITE" id="PS50885"/>
    </source>
</evidence>
<keyword evidence="13 15" id="KW-0472">Membrane</keyword>
<evidence type="ECO:0000256" key="13">
    <source>
        <dbReference type="ARBA" id="ARBA00023136"/>
    </source>
</evidence>
<dbReference type="Gene3D" id="3.30.565.10">
    <property type="entry name" value="Histidine kinase-like ATPase, C-terminal domain"/>
    <property type="match status" value="1"/>
</dbReference>
<dbReference type="InterPro" id="IPR003594">
    <property type="entry name" value="HATPase_dom"/>
</dbReference>
<name>A0ABQ0BUT4_9FIRM</name>
<organism evidence="18 19">
    <name type="scientific">Blautia parvula</name>
    <dbReference type="NCBI Taxonomy" id="2877527"/>
    <lineage>
        <taxon>Bacteria</taxon>
        <taxon>Bacillati</taxon>
        <taxon>Bacillota</taxon>
        <taxon>Clostridia</taxon>
        <taxon>Lachnospirales</taxon>
        <taxon>Lachnospiraceae</taxon>
        <taxon>Blautia</taxon>
    </lineage>
</organism>
<dbReference type="SUPFAM" id="SSF47384">
    <property type="entry name" value="Homodimeric domain of signal transducing histidine kinase"/>
    <property type="match status" value="1"/>
</dbReference>
<evidence type="ECO:0000256" key="3">
    <source>
        <dbReference type="ARBA" id="ARBA00012438"/>
    </source>
</evidence>
<dbReference type="SMART" id="SM00304">
    <property type="entry name" value="HAMP"/>
    <property type="match status" value="1"/>
</dbReference>
<evidence type="ECO:0000256" key="1">
    <source>
        <dbReference type="ARBA" id="ARBA00000085"/>
    </source>
</evidence>
<dbReference type="PROSITE" id="PS50885">
    <property type="entry name" value="HAMP"/>
    <property type="match status" value="1"/>
</dbReference>
<dbReference type="InterPro" id="IPR050398">
    <property type="entry name" value="HssS/ArlS-like"/>
</dbReference>
<keyword evidence="14" id="KW-0175">Coiled coil</keyword>
<dbReference type="Pfam" id="PF00672">
    <property type="entry name" value="HAMP"/>
    <property type="match status" value="1"/>
</dbReference>
<evidence type="ECO:0000259" key="16">
    <source>
        <dbReference type="PROSITE" id="PS50109"/>
    </source>
</evidence>
<dbReference type="InterPro" id="IPR005467">
    <property type="entry name" value="His_kinase_dom"/>
</dbReference>
<dbReference type="Gene3D" id="1.10.287.130">
    <property type="match status" value="1"/>
</dbReference>
<sequence length="371" mass="41839">MKNQKLFSKIFLYTFMVMFFVTVIAHVCLYFLAPQMTLSTNSFLGGAIIESDINTGLLIKSAISKALPMSLLGCTIISLICSLIFSKAMSKPIKQISETTEKMEQMDKTARCTVDTNDEIGVLASNVNMLYSSLLSTIENLEEEKQKVSEAEKSKIDFLRAASHELKTPVTALNAILENMILGVGKYKDRDTCLLECKEITGQISFMIKEILDTSRLDFTQEKKNFESFDLSDSLPLICEPYQLIAKAKKLYFSLDIQEKCPIHTSKKNLEKILSNVLSNAVSYTNPGHRVTVVLTADQIEVRNECVPIPREKLHRVFEPFYRPDFARDRKDGGNGLGLYIVDTLSKALELSYKFEPMENQSGMCFTLFLS</sequence>
<comment type="caution">
    <text evidence="18">The sequence shown here is derived from an EMBL/GenBank/DDBJ whole genome shotgun (WGS) entry which is preliminary data.</text>
</comment>
<dbReference type="PROSITE" id="PS50109">
    <property type="entry name" value="HIS_KIN"/>
    <property type="match status" value="1"/>
</dbReference>
<dbReference type="EMBL" id="BAABZQ010000001">
    <property type="protein sequence ID" value="GAA6500284.1"/>
    <property type="molecule type" value="Genomic_DNA"/>
</dbReference>
<evidence type="ECO:0000256" key="15">
    <source>
        <dbReference type="SAM" id="Phobius"/>
    </source>
</evidence>
<dbReference type="SMART" id="SM00388">
    <property type="entry name" value="HisKA"/>
    <property type="match status" value="1"/>
</dbReference>
<comment type="subcellular location">
    <subcellularLocation>
        <location evidence="2">Cell membrane</location>
        <topology evidence="2">Multi-pass membrane protein</topology>
    </subcellularLocation>
</comment>
<keyword evidence="5" id="KW-0597">Phosphoprotein</keyword>
<dbReference type="Gene3D" id="6.10.340.10">
    <property type="match status" value="1"/>
</dbReference>
<keyword evidence="11 15" id="KW-1133">Transmembrane helix</keyword>
<reference evidence="18 19" key="1">
    <citation type="submission" date="2024-04" db="EMBL/GenBank/DDBJ databases">
        <title>Defined microbial consortia suppress multidrug-resistant proinflammatory Enterobacteriaceae via ecological control.</title>
        <authorList>
            <person name="Furuichi M."/>
            <person name="Kawaguchi T."/>
            <person name="Pust M."/>
            <person name="Yasuma K."/>
            <person name="Plichta D."/>
            <person name="Hasegawa N."/>
            <person name="Ohya T."/>
            <person name="Bhattarai S."/>
            <person name="Sasajima S."/>
            <person name="Aoto Y."/>
            <person name="Tuganbaev T."/>
            <person name="Yaginuma M."/>
            <person name="Ueda M."/>
            <person name="Okahashi N."/>
            <person name="Amafuji K."/>
            <person name="Kiridooshi Y."/>
            <person name="Sugita K."/>
            <person name="Strazar M."/>
            <person name="Skelly A."/>
            <person name="Suda W."/>
            <person name="Hattori M."/>
            <person name="Nakamoto N."/>
            <person name="Caballero S."/>
            <person name="Norman J."/>
            <person name="Olle B."/>
            <person name="Tanoue T."/>
            <person name="Arita M."/>
            <person name="Bucci V."/>
            <person name="Atarashi K."/>
            <person name="Xavier R."/>
            <person name="Honda K."/>
        </authorList>
    </citation>
    <scope>NUCLEOTIDE SEQUENCE [LARGE SCALE GENOMIC DNA]</scope>
    <source>
        <strain evidence="19">k34-0107-D12</strain>
    </source>
</reference>
<dbReference type="CDD" id="cd06225">
    <property type="entry name" value="HAMP"/>
    <property type="match status" value="1"/>
</dbReference>
<feature type="coiled-coil region" evidence="14">
    <location>
        <begin position="124"/>
        <end position="154"/>
    </location>
</feature>
<dbReference type="InterPro" id="IPR036890">
    <property type="entry name" value="HATPase_C_sf"/>
</dbReference>
<dbReference type="Proteomes" id="UP001600941">
    <property type="component" value="Unassembled WGS sequence"/>
</dbReference>
<evidence type="ECO:0000256" key="11">
    <source>
        <dbReference type="ARBA" id="ARBA00022989"/>
    </source>
</evidence>
<dbReference type="SUPFAM" id="SSF158472">
    <property type="entry name" value="HAMP domain-like"/>
    <property type="match status" value="1"/>
</dbReference>
<comment type="catalytic activity">
    <reaction evidence="1">
        <text>ATP + protein L-histidine = ADP + protein N-phospho-L-histidine.</text>
        <dbReference type="EC" id="2.7.13.3"/>
    </reaction>
</comment>
<keyword evidence="9" id="KW-0418">Kinase</keyword>
<protein>
    <recommendedName>
        <fullName evidence="3">histidine kinase</fullName>
        <ecNumber evidence="3">2.7.13.3</ecNumber>
    </recommendedName>
</protein>
<evidence type="ECO:0000256" key="10">
    <source>
        <dbReference type="ARBA" id="ARBA00022840"/>
    </source>
</evidence>
<accession>A0ABQ0BUT4</accession>
<evidence type="ECO:0000256" key="2">
    <source>
        <dbReference type="ARBA" id="ARBA00004651"/>
    </source>
</evidence>
<dbReference type="PANTHER" id="PTHR45528">
    <property type="entry name" value="SENSOR HISTIDINE KINASE CPXA"/>
    <property type="match status" value="1"/>
</dbReference>
<keyword evidence="6" id="KW-0808">Transferase</keyword>
<dbReference type="InterPro" id="IPR036097">
    <property type="entry name" value="HisK_dim/P_sf"/>
</dbReference>
<evidence type="ECO:0000256" key="4">
    <source>
        <dbReference type="ARBA" id="ARBA00022475"/>
    </source>
</evidence>
<evidence type="ECO:0000313" key="19">
    <source>
        <dbReference type="Proteomes" id="UP001600941"/>
    </source>
</evidence>
<evidence type="ECO:0000256" key="5">
    <source>
        <dbReference type="ARBA" id="ARBA00022553"/>
    </source>
</evidence>
<keyword evidence="7 15" id="KW-0812">Transmembrane</keyword>
<evidence type="ECO:0000256" key="8">
    <source>
        <dbReference type="ARBA" id="ARBA00022741"/>
    </source>
</evidence>
<evidence type="ECO:0000256" key="6">
    <source>
        <dbReference type="ARBA" id="ARBA00022679"/>
    </source>
</evidence>
<evidence type="ECO:0000256" key="9">
    <source>
        <dbReference type="ARBA" id="ARBA00022777"/>
    </source>
</evidence>
<keyword evidence="12" id="KW-0902">Two-component regulatory system</keyword>
<evidence type="ECO:0000256" key="7">
    <source>
        <dbReference type="ARBA" id="ARBA00022692"/>
    </source>
</evidence>
<dbReference type="SMART" id="SM00387">
    <property type="entry name" value="HATPase_c"/>
    <property type="match status" value="1"/>
</dbReference>
<dbReference type="Pfam" id="PF00512">
    <property type="entry name" value="HisKA"/>
    <property type="match status" value="1"/>
</dbReference>
<dbReference type="CDD" id="cd00082">
    <property type="entry name" value="HisKA"/>
    <property type="match status" value="1"/>
</dbReference>
<evidence type="ECO:0000256" key="14">
    <source>
        <dbReference type="SAM" id="Coils"/>
    </source>
</evidence>
<dbReference type="RefSeq" id="WP_390424143.1">
    <property type="nucleotide sequence ID" value="NZ_BAABZQ010000001.1"/>
</dbReference>
<dbReference type="InterPro" id="IPR003660">
    <property type="entry name" value="HAMP_dom"/>
</dbReference>
<feature type="domain" description="Histidine kinase" evidence="16">
    <location>
        <begin position="161"/>
        <end position="371"/>
    </location>
</feature>